<dbReference type="PANTHER" id="PTHR42659">
    <property type="entry name" value="XANTHINE DEHYDROGENASE SUBUNIT C-RELATED"/>
    <property type="match status" value="1"/>
</dbReference>
<dbReference type="InterPro" id="IPR036683">
    <property type="entry name" value="CO_DH_flav_C_dom_sf"/>
</dbReference>
<dbReference type="AlphaFoldDB" id="A0A557ZYM5"/>
<dbReference type="OrthoDB" id="9814706at2"/>
<proteinExistence type="predicted"/>
<comment type="caution">
    <text evidence="3">The sequence shown here is derived from an EMBL/GenBank/DDBJ whole genome shotgun (WGS) entry which is preliminary data.</text>
</comment>
<dbReference type="PANTHER" id="PTHR42659:SF1">
    <property type="entry name" value="OXIDOREDUCTASE"/>
    <property type="match status" value="1"/>
</dbReference>
<dbReference type="InterPro" id="IPR016166">
    <property type="entry name" value="FAD-bd_PCMH"/>
</dbReference>
<dbReference type="Gene3D" id="3.30.390.50">
    <property type="entry name" value="CO dehydrogenase flavoprotein, C-terminal domain"/>
    <property type="match status" value="1"/>
</dbReference>
<dbReference type="GO" id="GO:0071949">
    <property type="term" value="F:FAD binding"/>
    <property type="evidence" value="ECO:0007669"/>
    <property type="project" value="InterPro"/>
</dbReference>
<dbReference type="SUPFAM" id="SSF56176">
    <property type="entry name" value="FAD-binding/transporter-associated domain-like"/>
    <property type="match status" value="1"/>
</dbReference>
<dbReference type="InterPro" id="IPR016167">
    <property type="entry name" value="FAD-bd_PCMH_sub1"/>
</dbReference>
<dbReference type="InterPro" id="IPR002346">
    <property type="entry name" value="Mopterin_DH_FAD-bd"/>
</dbReference>
<evidence type="ECO:0000256" key="1">
    <source>
        <dbReference type="ARBA" id="ARBA00023002"/>
    </source>
</evidence>
<dbReference type="EMBL" id="VJZA01000087">
    <property type="protein sequence ID" value="TVT17097.1"/>
    <property type="molecule type" value="Genomic_DNA"/>
</dbReference>
<protein>
    <submittedName>
        <fullName evidence="3">Xanthine dehydrogenase family protein subunit M</fullName>
    </submittedName>
</protein>
<dbReference type="Gene3D" id="3.30.43.10">
    <property type="entry name" value="Uridine Diphospho-n-acetylenolpyruvylglucosamine Reductase, domain 2"/>
    <property type="match status" value="1"/>
</dbReference>
<dbReference type="Gene3D" id="3.30.465.10">
    <property type="match status" value="2"/>
</dbReference>
<reference evidence="3 4" key="1">
    <citation type="submission" date="2019-07" db="EMBL/GenBank/DDBJ databases">
        <title>New species of Amycolatopsis and Streptomyces.</title>
        <authorList>
            <person name="Duangmal K."/>
            <person name="Teo W.F.A."/>
            <person name="Lipun K."/>
        </authorList>
    </citation>
    <scope>NUCLEOTIDE SEQUENCE [LARGE SCALE GENOMIC DNA]</scope>
    <source>
        <strain evidence="3 4">JCM 30562</strain>
    </source>
</reference>
<feature type="domain" description="FAD-binding PCMH-type" evidence="2">
    <location>
        <begin position="1"/>
        <end position="221"/>
    </location>
</feature>
<dbReference type="Pfam" id="PF03450">
    <property type="entry name" value="CO_deh_flav_C"/>
    <property type="match status" value="1"/>
</dbReference>
<name>A0A557ZYM5_9PSEU</name>
<dbReference type="InterPro" id="IPR005107">
    <property type="entry name" value="CO_DH_flav_C"/>
</dbReference>
<evidence type="ECO:0000313" key="4">
    <source>
        <dbReference type="Proteomes" id="UP000318578"/>
    </source>
</evidence>
<sequence>MKPFAYEAPADARTAVRTVAGNPAATFLAGGTNLVDHLKLGVAQPGLLVDVRSLTSKEITERDGGLSIGAAVPNSDLAADRRVRERYPVLAQALLAGASGQLRNMATTGGNPLQRTRCVYFQDVTTPCNKREPGSGCSALGGYTRYHAILGASEHCIATHPSDMAVALAALEAEVRVLGPDGERTIPFTQLHRLPGDAPERDTVLAHGELITAIDLPALPMAQRSRYRKVRDRASYAFALVSVAVAAEVADATVRDVRIAFGGVAHKPWRAHRAEETLRGAPSTEDSFRAAAEAELADARPLDGLDGGNGFKIPLLTRTLIAVLREVCA</sequence>
<evidence type="ECO:0000313" key="3">
    <source>
        <dbReference type="EMBL" id="TVT17097.1"/>
    </source>
</evidence>
<dbReference type="InterPro" id="IPR051312">
    <property type="entry name" value="Diverse_Substr_Oxidored"/>
</dbReference>
<dbReference type="RefSeq" id="WP_144643797.1">
    <property type="nucleotide sequence ID" value="NZ_BNAX01000002.1"/>
</dbReference>
<dbReference type="InterPro" id="IPR016169">
    <property type="entry name" value="FAD-bd_PCMH_sub2"/>
</dbReference>
<dbReference type="InterPro" id="IPR036318">
    <property type="entry name" value="FAD-bd_PCMH-like_sf"/>
</dbReference>
<dbReference type="Pfam" id="PF00941">
    <property type="entry name" value="FAD_binding_5"/>
    <property type="match status" value="1"/>
</dbReference>
<accession>A0A557ZYM5</accession>
<dbReference type="GO" id="GO:0016491">
    <property type="term" value="F:oxidoreductase activity"/>
    <property type="evidence" value="ECO:0007669"/>
    <property type="project" value="UniProtKB-KW"/>
</dbReference>
<gene>
    <name evidence="3" type="ORF">FNH06_32800</name>
</gene>
<dbReference type="Proteomes" id="UP000318578">
    <property type="component" value="Unassembled WGS sequence"/>
</dbReference>
<dbReference type="PROSITE" id="PS51387">
    <property type="entry name" value="FAD_PCMH"/>
    <property type="match status" value="1"/>
</dbReference>
<evidence type="ECO:0000259" key="2">
    <source>
        <dbReference type="PROSITE" id="PS51387"/>
    </source>
</evidence>
<dbReference type="SMART" id="SM01092">
    <property type="entry name" value="CO_deh_flav_C"/>
    <property type="match status" value="1"/>
</dbReference>
<keyword evidence="1" id="KW-0560">Oxidoreductase</keyword>
<dbReference type="SUPFAM" id="SSF55447">
    <property type="entry name" value="CO dehydrogenase flavoprotein C-terminal domain-like"/>
    <property type="match status" value="1"/>
</dbReference>
<organism evidence="3 4">
    <name type="scientific">Amycolatopsis acidiphila</name>
    <dbReference type="NCBI Taxonomy" id="715473"/>
    <lineage>
        <taxon>Bacteria</taxon>
        <taxon>Bacillati</taxon>
        <taxon>Actinomycetota</taxon>
        <taxon>Actinomycetes</taxon>
        <taxon>Pseudonocardiales</taxon>
        <taxon>Pseudonocardiaceae</taxon>
        <taxon>Amycolatopsis</taxon>
    </lineage>
</organism>
<keyword evidence="4" id="KW-1185">Reference proteome</keyword>